<evidence type="ECO:0000313" key="3">
    <source>
        <dbReference type="Proteomes" id="UP000679126"/>
    </source>
</evidence>
<dbReference type="InterPro" id="IPR051829">
    <property type="entry name" value="Multiheme_Cytochr_ET"/>
</dbReference>
<dbReference type="InterPro" id="IPR036280">
    <property type="entry name" value="Multihaem_cyt_sf"/>
</dbReference>
<evidence type="ECO:0000256" key="1">
    <source>
        <dbReference type="ARBA" id="ARBA00022729"/>
    </source>
</evidence>
<dbReference type="Gene3D" id="1.10.1130.10">
    <property type="entry name" value="Flavocytochrome C3, Chain A"/>
    <property type="match status" value="1"/>
</dbReference>
<dbReference type="EMBL" id="JAGHKP010000001">
    <property type="protein sequence ID" value="MBO9151729.1"/>
    <property type="molecule type" value="Genomic_DNA"/>
</dbReference>
<reference evidence="3" key="1">
    <citation type="submission" date="2021-03" db="EMBL/GenBank/DDBJ databases">
        <title>Assistant Professor.</title>
        <authorList>
            <person name="Huq M.A."/>
        </authorList>
    </citation>
    <scope>NUCLEOTIDE SEQUENCE [LARGE SCALE GENOMIC DNA]</scope>
    <source>
        <strain evidence="3">MAH-28</strain>
    </source>
</reference>
<organism evidence="2 3">
    <name type="scientific">Chitinophaga chungangae</name>
    <dbReference type="NCBI Taxonomy" id="2821488"/>
    <lineage>
        <taxon>Bacteria</taxon>
        <taxon>Pseudomonadati</taxon>
        <taxon>Bacteroidota</taxon>
        <taxon>Chitinophagia</taxon>
        <taxon>Chitinophagales</taxon>
        <taxon>Chitinophagaceae</taxon>
        <taxon>Chitinophaga</taxon>
    </lineage>
</organism>
<dbReference type="Gene3D" id="3.90.10.10">
    <property type="entry name" value="Cytochrome C3"/>
    <property type="match status" value="1"/>
</dbReference>
<sequence>MNKRQACVCGFIICCVVILSRCIGTAEKKTDLRGERYAVQASCESCHKAVYDAYLQTAHSRTSAEATPESVKGSFAAPDNVYHYTENKKVVMEKRDSGLFQASYENGQQKEAHRFDITVGSGRKAQTFLYWNDGKFFQLPLSYLVGAHQWANSPGFPPTHAKFDRSIPSICFGCHASSVGIKETKIEGLQIVETFHRDRTVYGIDCQRCHGPAAEHVEYHTAHPEDKQPRHMTRIRALSNQQRLDHCALCHSGLSSLQQGLFSFKPGDDLSDYYFPQIGGITKATALDVHGNQYQLLTASKCFMESKEMNCSNCHNPHVSEAGNMQAFSQRCITCHQAGSAAFCKLKSLPVATLSHNCIDCHMPALPSNIITLLTNGAANPTPDSVRTHLIAIYPEQTEKILAMMKKQ</sequence>
<protein>
    <recommendedName>
        <fullName evidence="4">Cytochrome c554/c'-like protein</fullName>
    </recommendedName>
</protein>
<comment type="caution">
    <text evidence="2">The sequence shown here is derived from an EMBL/GenBank/DDBJ whole genome shotgun (WGS) entry which is preliminary data.</text>
</comment>
<dbReference type="PANTHER" id="PTHR35038">
    <property type="entry name" value="DISSIMILATORY SULFITE REDUCTASE SIRA"/>
    <property type="match status" value="1"/>
</dbReference>
<dbReference type="Proteomes" id="UP000679126">
    <property type="component" value="Unassembled WGS sequence"/>
</dbReference>
<gene>
    <name evidence="2" type="ORF">J7I43_05885</name>
</gene>
<keyword evidence="3" id="KW-1185">Reference proteome</keyword>
<accession>A0ABS3YAP1</accession>
<dbReference type="RefSeq" id="WP_209144208.1">
    <property type="nucleotide sequence ID" value="NZ_JAGHKP010000001.1"/>
</dbReference>
<proteinExistence type="predicted"/>
<name>A0ABS3YAP1_9BACT</name>
<dbReference type="PANTHER" id="PTHR35038:SF8">
    <property type="entry name" value="C-TYPE POLYHEME CYTOCHROME OMCC"/>
    <property type="match status" value="1"/>
</dbReference>
<dbReference type="SUPFAM" id="SSF48695">
    <property type="entry name" value="Multiheme cytochromes"/>
    <property type="match status" value="1"/>
</dbReference>
<keyword evidence="1" id="KW-0732">Signal</keyword>
<evidence type="ECO:0008006" key="4">
    <source>
        <dbReference type="Google" id="ProtNLM"/>
    </source>
</evidence>
<evidence type="ECO:0000313" key="2">
    <source>
        <dbReference type="EMBL" id="MBO9151729.1"/>
    </source>
</evidence>